<evidence type="ECO:0000313" key="3">
    <source>
        <dbReference type="Proteomes" id="UP000054047"/>
    </source>
</evidence>
<evidence type="ECO:0000259" key="1">
    <source>
        <dbReference type="Pfam" id="PF07245"/>
    </source>
</evidence>
<name>A0A0C2FXE6_9BILA</name>
<organism evidence="2 3">
    <name type="scientific">Ancylostoma duodenale</name>
    <dbReference type="NCBI Taxonomy" id="51022"/>
    <lineage>
        <taxon>Eukaryota</taxon>
        <taxon>Metazoa</taxon>
        <taxon>Ecdysozoa</taxon>
        <taxon>Nematoda</taxon>
        <taxon>Chromadorea</taxon>
        <taxon>Rhabditida</taxon>
        <taxon>Rhabditina</taxon>
        <taxon>Rhabditomorpha</taxon>
        <taxon>Strongyloidea</taxon>
        <taxon>Ancylostomatidae</taxon>
        <taxon>Ancylostomatinae</taxon>
        <taxon>Ancylostoma</taxon>
    </lineage>
</organism>
<dbReference type="InterPro" id="IPR009878">
    <property type="entry name" value="Phlebovirus_G2_fusion"/>
</dbReference>
<reference evidence="2 3" key="1">
    <citation type="submission" date="2013-12" db="EMBL/GenBank/DDBJ databases">
        <title>Draft genome of the parsitic nematode Ancylostoma duodenale.</title>
        <authorList>
            <person name="Mitreva M."/>
        </authorList>
    </citation>
    <scope>NUCLEOTIDE SEQUENCE [LARGE SCALE GENOMIC DNA]</scope>
    <source>
        <strain evidence="2 3">Zhejiang</strain>
    </source>
</reference>
<proteinExistence type="predicted"/>
<dbReference type="Proteomes" id="UP000054047">
    <property type="component" value="Unassembled WGS sequence"/>
</dbReference>
<accession>A0A0C2FXE6</accession>
<dbReference type="Pfam" id="PF07245">
    <property type="entry name" value="Phlebovirus_G2"/>
    <property type="match status" value="1"/>
</dbReference>
<dbReference type="OrthoDB" id="5875705at2759"/>
<dbReference type="EMBL" id="KN752835">
    <property type="protein sequence ID" value="KIH49571.1"/>
    <property type="molecule type" value="Genomic_DNA"/>
</dbReference>
<keyword evidence="3" id="KW-1185">Reference proteome</keyword>
<protein>
    <recommendedName>
        <fullName evidence="1">Phlebovirus glycoprotein G2 fusion domain-containing protein</fullName>
    </recommendedName>
</protein>
<evidence type="ECO:0000313" key="2">
    <source>
        <dbReference type="EMBL" id="KIH49571.1"/>
    </source>
</evidence>
<gene>
    <name evidence="2" type="ORF">ANCDUO_20354</name>
</gene>
<dbReference type="AlphaFoldDB" id="A0A0C2FXE6"/>
<sequence length="220" mass="24763">MDGKETCTVSISDVLKLNSFKQQACLRLTINSTLIANVKIRWKGLYLRCDQETLYFTRSVDLRVIDIKRCPHMGSCLGEKCAAINRSSLIPELAEGNKYRGRTGCMESCGGFGCNFFYLSSGCLFYRIFAMPKSPTVYEVFRCMRWTEEVILEVIVENVKENGTQKYNVQAIPNIPIEIASLQITMTMLTLPPTPKLNSEFITDDQGTAIWSGAITPSLR</sequence>
<feature type="domain" description="Phlebovirus glycoprotein G2 fusion" evidence="1">
    <location>
        <begin position="3"/>
        <end position="212"/>
    </location>
</feature>
<dbReference type="Gene3D" id="2.60.98.50">
    <property type="match status" value="1"/>
</dbReference>